<evidence type="ECO:0000256" key="11">
    <source>
        <dbReference type="ARBA" id="ARBA00049558"/>
    </source>
</evidence>
<keyword evidence="15" id="KW-1185">Reference proteome</keyword>
<evidence type="ECO:0000256" key="5">
    <source>
        <dbReference type="ARBA" id="ARBA00018266"/>
    </source>
</evidence>
<dbReference type="Pfam" id="PF00383">
    <property type="entry name" value="dCMP_cyt_deam_1"/>
    <property type="match status" value="1"/>
</dbReference>
<evidence type="ECO:0000259" key="13">
    <source>
        <dbReference type="PROSITE" id="PS51747"/>
    </source>
</evidence>
<evidence type="ECO:0000256" key="10">
    <source>
        <dbReference type="ARBA" id="ARBA00049252"/>
    </source>
</evidence>
<dbReference type="PROSITE" id="PS00903">
    <property type="entry name" value="CYT_DCMP_DEAMINASES_1"/>
    <property type="match status" value="1"/>
</dbReference>
<evidence type="ECO:0000256" key="2">
    <source>
        <dbReference type="ARBA" id="ARBA00003949"/>
    </source>
</evidence>
<dbReference type="PANTHER" id="PTHR11644">
    <property type="entry name" value="CYTIDINE DEAMINASE"/>
    <property type="match status" value="1"/>
</dbReference>
<organism evidence="14 15">
    <name type="scientific">Psychroflexus planctonicus</name>
    <dbReference type="NCBI Taxonomy" id="1526575"/>
    <lineage>
        <taxon>Bacteria</taxon>
        <taxon>Pseudomonadati</taxon>
        <taxon>Bacteroidota</taxon>
        <taxon>Flavobacteriia</taxon>
        <taxon>Flavobacteriales</taxon>
        <taxon>Flavobacteriaceae</taxon>
        <taxon>Psychroflexus</taxon>
    </lineage>
</organism>
<keyword evidence="7 12" id="KW-0378">Hydrolase</keyword>
<evidence type="ECO:0000256" key="8">
    <source>
        <dbReference type="ARBA" id="ARBA00022833"/>
    </source>
</evidence>
<evidence type="ECO:0000256" key="6">
    <source>
        <dbReference type="ARBA" id="ARBA00022723"/>
    </source>
</evidence>
<dbReference type="EC" id="3.5.4.5" evidence="4 12"/>
<comment type="cofactor">
    <cofactor evidence="1 12">
        <name>Zn(2+)</name>
        <dbReference type="ChEBI" id="CHEBI:29105"/>
    </cofactor>
</comment>
<dbReference type="Gene3D" id="3.40.140.10">
    <property type="entry name" value="Cytidine Deaminase, domain 2"/>
    <property type="match status" value="1"/>
</dbReference>
<comment type="catalytic activity">
    <reaction evidence="10 12">
        <text>2'-deoxycytidine + H2O + H(+) = 2'-deoxyuridine + NH4(+)</text>
        <dbReference type="Rhea" id="RHEA:13433"/>
        <dbReference type="ChEBI" id="CHEBI:15377"/>
        <dbReference type="ChEBI" id="CHEBI:15378"/>
        <dbReference type="ChEBI" id="CHEBI:15698"/>
        <dbReference type="ChEBI" id="CHEBI:16450"/>
        <dbReference type="ChEBI" id="CHEBI:28938"/>
        <dbReference type="EC" id="3.5.4.5"/>
    </reaction>
</comment>
<dbReference type="NCBIfam" id="NF004064">
    <property type="entry name" value="PRK05578.1"/>
    <property type="match status" value="1"/>
</dbReference>
<proteinExistence type="inferred from homology"/>
<comment type="function">
    <text evidence="2 12">This enzyme scavenges exogenous and endogenous cytidine and 2'-deoxycytidine for UMP synthesis.</text>
</comment>
<dbReference type="InterPro" id="IPR006262">
    <property type="entry name" value="Cyt_deam_tetra"/>
</dbReference>
<evidence type="ECO:0000313" key="15">
    <source>
        <dbReference type="Proteomes" id="UP000599179"/>
    </source>
</evidence>
<evidence type="ECO:0000256" key="3">
    <source>
        <dbReference type="ARBA" id="ARBA00006576"/>
    </source>
</evidence>
<evidence type="ECO:0000256" key="7">
    <source>
        <dbReference type="ARBA" id="ARBA00022801"/>
    </source>
</evidence>
<name>A0ABQ1SBR2_9FLAO</name>
<dbReference type="PANTHER" id="PTHR11644:SF2">
    <property type="entry name" value="CYTIDINE DEAMINASE"/>
    <property type="match status" value="1"/>
</dbReference>
<comment type="similarity">
    <text evidence="3 12">Belongs to the cytidine and deoxycytidylate deaminase family.</text>
</comment>
<keyword evidence="8 12" id="KW-0862">Zinc</keyword>
<dbReference type="PROSITE" id="PS51747">
    <property type="entry name" value="CYT_DCMP_DEAMINASES_2"/>
    <property type="match status" value="1"/>
</dbReference>
<evidence type="ECO:0000256" key="4">
    <source>
        <dbReference type="ARBA" id="ARBA00012783"/>
    </source>
</evidence>
<keyword evidence="6 12" id="KW-0479">Metal-binding</keyword>
<dbReference type="NCBIfam" id="TIGR01354">
    <property type="entry name" value="cyt_deam_tetra"/>
    <property type="match status" value="1"/>
</dbReference>
<evidence type="ECO:0000256" key="12">
    <source>
        <dbReference type="RuleBase" id="RU364006"/>
    </source>
</evidence>
<evidence type="ECO:0000313" key="14">
    <source>
        <dbReference type="EMBL" id="GGE24952.1"/>
    </source>
</evidence>
<dbReference type="InterPro" id="IPR016193">
    <property type="entry name" value="Cytidine_deaminase-like"/>
</dbReference>
<comment type="catalytic activity">
    <reaction evidence="11 12">
        <text>cytidine + H2O + H(+) = uridine + NH4(+)</text>
        <dbReference type="Rhea" id="RHEA:16069"/>
        <dbReference type="ChEBI" id="CHEBI:15377"/>
        <dbReference type="ChEBI" id="CHEBI:15378"/>
        <dbReference type="ChEBI" id="CHEBI:16704"/>
        <dbReference type="ChEBI" id="CHEBI:17562"/>
        <dbReference type="ChEBI" id="CHEBI:28938"/>
        <dbReference type="EC" id="3.5.4.5"/>
    </reaction>
</comment>
<sequence length="160" mass="17460">MEKKQITTEIEIYEDVSELPAAVQHLMQKAKEVRANAYAPYSQFLVGAALLLSNGEIVSGSNQENSSYPSGLCAERTAIYAAGANFPNQKILQIAITAGPRERANTVPVPPCGACRQAIAEYEQKQKQPIEVYFMGKSGKVCKVASLLSLLPLAFDRHFL</sequence>
<comment type="caution">
    <text evidence="14">The sequence shown here is derived from an EMBL/GenBank/DDBJ whole genome shotgun (WGS) entry which is preliminary data.</text>
</comment>
<protein>
    <recommendedName>
        <fullName evidence="5 12">Cytidine deaminase</fullName>
        <ecNumber evidence="4 12">3.5.4.5</ecNumber>
    </recommendedName>
    <alternativeName>
        <fullName evidence="9 12">Cytidine aminohydrolase</fullName>
    </alternativeName>
</protein>
<evidence type="ECO:0000256" key="1">
    <source>
        <dbReference type="ARBA" id="ARBA00001947"/>
    </source>
</evidence>
<dbReference type="EMBL" id="BMGM01000001">
    <property type="protein sequence ID" value="GGE24952.1"/>
    <property type="molecule type" value="Genomic_DNA"/>
</dbReference>
<dbReference type="CDD" id="cd01283">
    <property type="entry name" value="cytidine_deaminase"/>
    <property type="match status" value="1"/>
</dbReference>
<dbReference type="InterPro" id="IPR002125">
    <property type="entry name" value="CMP_dCMP_dom"/>
</dbReference>
<dbReference type="RefSeq" id="WP_188457221.1">
    <property type="nucleotide sequence ID" value="NZ_BMGM01000001.1"/>
</dbReference>
<reference evidence="15" key="1">
    <citation type="journal article" date="2019" name="Int. J. Syst. Evol. Microbiol.">
        <title>The Global Catalogue of Microorganisms (GCM) 10K type strain sequencing project: providing services to taxonomists for standard genome sequencing and annotation.</title>
        <authorList>
            <consortium name="The Broad Institute Genomics Platform"/>
            <consortium name="The Broad Institute Genome Sequencing Center for Infectious Disease"/>
            <person name="Wu L."/>
            <person name="Ma J."/>
        </authorList>
    </citation>
    <scope>NUCLEOTIDE SEQUENCE [LARGE SCALE GENOMIC DNA]</scope>
    <source>
        <strain evidence="15">CGMCC 1.12931</strain>
    </source>
</reference>
<accession>A0ABQ1SBR2</accession>
<dbReference type="InterPro" id="IPR016192">
    <property type="entry name" value="APOBEC/CMP_deaminase_Zn-bd"/>
</dbReference>
<dbReference type="InterPro" id="IPR050202">
    <property type="entry name" value="Cyt/Deoxycyt_deaminase"/>
</dbReference>
<dbReference type="Proteomes" id="UP000599179">
    <property type="component" value="Unassembled WGS sequence"/>
</dbReference>
<evidence type="ECO:0000256" key="9">
    <source>
        <dbReference type="ARBA" id="ARBA00032005"/>
    </source>
</evidence>
<gene>
    <name evidence="14" type="primary">cdd</name>
    <name evidence="14" type="ORF">GCM10010832_02100</name>
</gene>
<feature type="domain" description="CMP/dCMP-type deaminase" evidence="13">
    <location>
        <begin position="21"/>
        <end position="158"/>
    </location>
</feature>
<dbReference type="SUPFAM" id="SSF53927">
    <property type="entry name" value="Cytidine deaminase-like"/>
    <property type="match status" value="1"/>
</dbReference>